<evidence type="ECO:0000313" key="1">
    <source>
        <dbReference type="EMBL" id="EDM26128.1"/>
    </source>
</evidence>
<dbReference type="eggNOG" id="COG1637">
    <property type="taxonomic scope" value="Bacteria"/>
</dbReference>
<dbReference type="RefSeq" id="WP_007280006.1">
    <property type="nucleotide sequence ID" value="NZ_ABCK01000019.1"/>
</dbReference>
<reference evidence="1 2" key="1">
    <citation type="journal article" date="2010" name="J. Bacteriol.">
        <title>Genome sequence of Lentisphaera araneosa HTCC2155T, the type species of the order Lentisphaerales in the phylum Lentisphaerae.</title>
        <authorList>
            <person name="Thrash J.C."/>
            <person name="Cho J.C."/>
            <person name="Vergin K.L."/>
            <person name="Morris R.M."/>
            <person name="Giovannoni S.J."/>
        </authorList>
    </citation>
    <scope>NUCLEOTIDE SEQUENCE [LARGE SCALE GENOMIC DNA]</scope>
    <source>
        <strain evidence="1 2">HTCC2155</strain>
    </source>
</reference>
<evidence type="ECO:0008006" key="3">
    <source>
        <dbReference type="Google" id="ProtNLM"/>
    </source>
</evidence>
<dbReference type="InterPro" id="IPR011856">
    <property type="entry name" value="tRNA_endonuc-like_dom_sf"/>
</dbReference>
<dbReference type="GO" id="GO:0003676">
    <property type="term" value="F:nucleic acid binding"/>
    <property type="evidence" value="ECO:0007669"/>
    <property type="project" value="InterPro"/>
</dbReference>
<comment type="caution">
    <text evidence="1">The sequence shown here is derived from an EMBL/GenBank/DDBJ whole genome shotgun (WGS) entry which is preliminary data.</text>
</comment>
<accession>A6DQ77</accession>
<name>A6DQ77_9BACT</name>
<keyword evidence="2" id="KW-1185">Reference proteome</keyword>
<proteinExistence type="predicted"/>
<sequence length="272" mass="31511">MLYRLSKSPEGKFDSIEPVAFKDFSHLGHLEKDLENIIAANLLDVLFEDNQLMPIFQERKRQEEADIYALNSNGDLIIFELKRGTTGSSAVHQALRYCEQAAPWNYTKLQNKYDTYRKNNGLIRVDLSDEHQQNFDLDTALESHEFNRKQLLMVVGSAGNRDLIQTIDYWKKQGLSLDFVPYRVYEIGDEQYFEFFSIPYDRHSNPAEEKGVIFDTCQSYIKDATSYMLENKRVASFGDQKKLVNYLNKNDMVFLYHKGKGIVAAGKVKSEI</sequence>
<dbReference type="Proteomes" id="UP000004947">
    <property type="component" value="Unassembled WGS sequence"/>
</dbReference>
<dbReference type="AlphaFoldDB" id="A6DQ77"/>
<dbReference type="STRING" id="313628.LNTAR_16313"/>
<dbReference type="Gene3D" id="3.40.1350.10">
    <property type="match status" value="1"/>
</dbReference>
<evidence type="ECO:0000313" key="2">
    <source>
        <dbReference type="Proteomes" id="UP000004947"/>
    </source>
</evidence>
<dbReference type="EMBL" id="ABCK01000019">
    <property type="protein sequence ID" value="EDM26128.1"/>
    <property type="molecule type" value="Genomic_DNA"/>
</dbReference>
<gene>
    <name evidence="1" type="ORF">LNTAR_16313</name>
</gene>
<organism evidence="1 2">
    <name type="scientific">Lentisphaera araneosa HTCC2155</name>
    <dbReference type="NCBI Taxonomy" id="313628"/>
    <lineage>
        <taxon>Bacteria</taxon>
        <taxon>Pseudomonadati</taxon>
        <taxon>Lentisphaerota</taxon>
        <taxon>Lentisphaeria</taxon>
        <taxon>Lentisphaerales</taxon>
        <taxon>Lentisphaeraceae</taxon>
        <taxon>Lentisphaera</taxon>
    </lineage>
</organism>
<protein>
    <recommendedName>
        <fullName evidence="3">DUF91 domain-containing protein</fullName>
    </recommendedName>
</protein>